<sequence>MAGACVGTPDEIVIADPVAEVSEKVKGARAEARARKGWIMDSYLLRRRRRTAVDVLSGVPRSADPTASATITSAGGRS</sequence>
<dbReference type="InterPro" id="IPR014776">
    <property type="entry name" value="4pyrrole_Mease_sub2"/>
</dbReference>
<comment type="caution">
    <text evidence="2">The sequence shown here is derived from an EMBL/GenBank/DDBJ whole genome shotgun (WGS) entry which is preliminary data.</text>
</comment>
<evidence type="ECO:0000256" key="1">
    <source>
        <dbReference type="SAM" id="MobiDB-lite"/>
    </source>
</evidence>
<evidence type="ECO:0000313" key="2">
    <source>
        <dbReference type="EMBL" id="GAA2904367.1"/>
    </source>
</evidence>
<reference evidence="2 3" key="1">
    <citation type="journal article" date="2019" name="Int. J. Syst. Evol. Microbiol.">
        <title>The Global Catalogue of Microorganisms (GCM) 10K type strain sequencing project: providing services to taxonomists for standard genome sequencing and annotation.</title>
        <authorList>
            <consortium name="The Broad Institute Genomics Platform"/>
            <consortium name="The Broad Institute Genome Sequencing Center for Infectious Disease"/>
            <person name="Wu L."/>
            <person name="Ma J."/>
        </authorList>
    </citation>
    <scope>NUCLEOTIDE SEQUENCE [LARGE SCALE GENOMIC DNA]</scope>
    <source>
        <strain evidence="2 3">JCM 6242</strain>
    </source>
</reference>
<evidence type="ECO:0000313" key="3">
    <source>
        <dbReference type="Proteomes" id="UP001500831"/>
    </source>
</evidence>
<feature type="region of interest" description="Disordered" evidence="1">
    <location>
        <begin position="58"/>
        <end position="78"/>
    </location>
</feature>
<proteinExistence type="predicted"/>
<dbReference type="Gene3D" id="3.30.950.10">
    <property type="entry name" value="Methyltransferase, Cobalt-precorrin-4 Transmethylase, Domain 2"/>
    <property type="match status" value="1"/>
</dbReference>
<gene>
    <name evidence="2" type="ORF">GCM10010517_70430</name>
</gene>
<dbReference type="Proteomes" id="UP001500831">
    <property type="component" value="Unassembled WGS sequence"/>
</dbReference>
<keyword evidence="3" id="KW-1185">Reference proteome</keyword>
<dbReference type="EMBL" id="BAAAVI010000079">
    <property type="protein sequence ID" value="GAA2904367.1"/>
    <property type="molecule type" value="Genomic_DNA"/>
</dbReference>
<organism evidence="2 3">
    <name type="scientific">Streptosporangium fragile</name>
    <dbReference type="NCBI Taxonomy" id="46186"/>
    <lineage>
        <taxon>Bacteria</taxon>
        <taxon>Bacillati</taxon>
        <taxon>Actinomycetota</taxon>
        <taxon>Actinomycetes</taxon>
        <taxon>Streptosporangiales</taxon>
        <taxon>Streptosporangiaceae</taxon>
        <taxon>Streptosporangium</taxon>
    </lineage>
</organism>
<protein>
    <submittedName>
        <fullName evidence="2">Uncharacterized protein</fullName>
    </submittedName>
</protein>
<name>A0ABN3W8F5_9ACTN</name>
<feature type="compositionally biased region" description="Polar residues" evidence="1">
    <location>
        <begin position="65"/>
        <end position="78"/>
    </location>
</feature>
<accession>A0ABN3W8F5</accession>